<dbReference type="Pfam" id="PF00759">
    <property type="entry name" value="Glyco_hydro_9"/>
    <property type="match status" value="1"/>
</dbReference>
<name>A0A1M5KUK9_9BACT</name>
<dbReference type="InterPro" id="IPR004197">
    <property type="entry name" value="Cellulase_Ig-like"/>
</dbReference>
<reference evidence="8 9" key="1">
    <citation type="submission" date="2016-11" db="EMBL/GenBank/DDBJ databases">
        <authorList>
            <person name="Jaros S."/>
            <person name="Januszkiewicz K."/>
            <person name="Wedrychowicz H."/>
        </authorList>
    </citation>
    <scope>NUCLEOTIDE SEQUENCE [LARGE SCALE GENOMIC DNA]</scope>
    <source>
        <strain evidence="8 9">DSM 24574</strain>
    </source>
</reference>
<evidence type="ECO:0000256" key="4">
    <source>
        <dbReference type="ARBA" id="ARBA00023295"/>
    </source>
</evidence>
<evidence type="ECO:0000313" key="8">
    <source>
        <dbReference type="EMBL" id="SHG56370.1"/>
    </source>
</evidence>
<dbReference type="InterPro" id="IPR013783">
    <property type="entry name" value="Ig-like_fold"/>
</dbReference>
<gene>
    <name evidence="8" type="ORF">SAMN04488109_0843</name>
</gene>
<dbReference type="SUPFAM" id="SSF48208">
    <property type="entry name" value="Six-hairpin glycosidases"/>
    <property type="match status" value="1"/>
</dbReference>
<keyword evidence="4" id="KW-0326">Glycosidase</keyword>
<dbReference type="InterPro" id="IPR012341">
    <property type="entry name" value="6hp_glycosidase-like_sf"/>
</dbReference>
<evidence type="ECO:0000256" key="2">
    <source>
        <dbReference type="ARBA" id="ARBA00022801"/>
    </source>
</evidence>
<dbReference type="InterPro" id="IPR001701">
    <property type="entry name" value="Glyco_hydro_9"/>
</dbReference>
<keyword evidence="2" id="KW-0378">Hydrolase</keyword>
<proteinExistence type="inferred from homology"/>
<accession>A0A1M5KUK9</accession>
<dbReference type="Gene3D" id="2.60.40.10">
    <property type="entry name" value="Immunoglobulins"/>
    <property type="match status" value="1"/>
</dbReference>
<dbReference type="InterPro" id="IPR008928">
    <property type="entry name" value="6-hairpin_glycosidase_sf"/>
</dbReference>
<dbReference type="Pfam" id="PF02927">
    <property type="entry name" value="CelD_N"/>
    <property type="match status" value="1"/>
</dbReference>
<evidence type="ECO:0000256" key="1">
    <source>
        <dbReference type="ARBA" id="ARBA00007072"/>
    </source>
</evidence>
<keyword evidence="9" id="KW-1185">Reference proteome</keyword>
<comment type="similarity">
    <text evidence="1">Belongs to the glycosyl hydrolase 9 (cellulase E) family.</text>
</comment>
<keyword evidence="5" id="KW-0624">Polysaccharide degradation</keyword>
<evidence type="ECO:0000259" key="7">
    <source>
        <dbReference type="Pfam" id="PF02927"/>
    </source>
</evidence>
<dbReference type="STRING" id="947013.SAMN04488109_0843"/>
<dbReference type="CDD" id="cd02850">
    <property type="entry name" value="E_set_Cellulase_N"/>
    <property type="match status" value="1"/>
</dbReference>
<feature type="domain" description="Glycoside hydrolase family 9" evidence="6">
    <location>
        <begin position="172"/>
        <end position="594"/>
    </location>
</feature>
<organism evidence="8 9">
    <name type="scientific">Chryseolinea serpens</name>
    <dbReference type="NCBI Taxonomy" id="947013"/>
    <lineage>
        <taxon>Bacteria</taxon>
        <taxon>Pseudomonadati</taxon>
        <taxon>Bacteroidota</taxon>
        <taxon>Cytophagia</taxon>
        <taxon>Cytophagales</taxon>
        <taxon>Fulvivirgaceae</taxon>
        <taxon>Chryseolinea</taxon>
    </lineage>
</organism>
<dbReference type="Gene3D" id="1.50.10.10">
    <property type="match status" value="1"/>
</dbReference>
<dbReference type="GO" id="GO:0008810">
    <property type="term" value="F:cellulase activity"/>
    <property type="evidence" value="ECO:0007669"/>
    <property type="project" value="InterPro"/>
</dbReference>
<dbReference type="EMBL" id="FQWQ01000001">
    <property type="protein sequence ID" value="SHG56370.1"/>
    <property type="molecule type" value="Genomic_DNA"/>
</dbReference>
<evidence type="ECO:0000256" key="3">
    <source>
        <dbReference type="ARBA" id="ARBA00023277"/>
    </source>
</evidence>
<dbReference type="SUPFAM" id="SSF81296">
    <property type="entry name" value="E set domains"/>
    <property type="match status" value="1"/>
</dbReference>
<evidence type="ECO:0000313" key="9">
    <source>
        <dbReference type="Proteomes" id="UP000184212"/>
    </source>
</evidence>
<dbReference type="InterPro" id="IPR014756">
    <property type="entry name" value="Ig_E-set"/>
</dbReference>
<evidence type="ECO:0000259" key="6">
    <source>
        <dbReference type="Pfam" id="PF00759"/>
    </source>
</evidence>
<sequence length="658" mass="74342">MHTHKENGTKFLLRIHPFKKKLFSPLFEFVRNMNNVISEIQSLHMKRSSRLAHLLLVSLFVLITQTTFAQKARVLINHLGYEATGPKHAVIQGQASDEVTAFSIKDYTTNTPVFSGNATKTGPVKKWKDWHFWTIDFDGVTKEGTYIIECATNSGAIQSFPFVIQKDLLERNTLSNVVYYFKGQRASGLLDKADRNVKLEDTETHVDAHGGWYDATGDYGKHLSHLSFSTYFNPQQISLSVWSLFRTYALMDARNDVAFKQYKRKTLDEAMFGADYLVRVKNPNGSFYRSVSGPGPEKKPEDRKIGKDHKGYAIKTIETKDKTNYGNIESVQNQATYEVSYRAGAGVSIAALAMASTYPVSGDFTSADYLKAAEDAFAFLEKNNVAYTNDGKENILDDYCALMAATELYKVTKKPVYKQTADKRAKNLMDRLTTTGTYKNYWRADDGVRPFFHAADAGLPVVSLLNYLPVADDAAKKRVLETVRKSLAFELEVTREINNPFGYARQLVQNKDGVKRTTFFFPHDTEAAPWWQGENARLGSLATAARLAAPYFKDDAVFHNQLQTYAWNQLNWILGLNPYDASMLQGTGRNNIAYMFFGTYQYTNAPGGICNGITGGFEDEDGIDYDLSYLKTGKDDDWRWAEQWLPHAAWYLVSTAVR</sequence>
<keyword evidence="3" id="KW-0119">Carbohydrate metabolism</keyword>
<evidence type="ECO:0000256" key="5">
    <source>
        <dbReference type="ARBA" id="ARBA00023326"/>
    </source>
</evidence>
<feature type="domain" description="Cellulase Ig-like" evidence="7">
    <location>
        <begin position="70"/>
        <end position="152"/>
    </location>
</feature>
<dbReference type="AlphaFoldDB" id="A0A1M5KUK9"/>
<dbReference type="PANTHER" id="PTHR22298">
    <property type="entry name" value="ENDO-1,4-BETA-GLUCANASE"/>
    <property type="match status" value="1"/>
</dbReference>
<dbReference type="Proteomes" id="UP000184212">
    <property type="component" value="Unassembled WGS sequence"/>
</dbReference>
<protein>
    <submittedName>
        <fullName evidence="8">Beta-glucosidase family 9</fullName>
    </submittedName>
</protein>
<dbReference type="GO" id="GO:0000272">
    <property type="term" value="P:polysaccharide catabolic process"/>
    <property type="evidence" value="ECO:0007669"/>
    <property type="project" value="UniProtKB-KW"/>
</dbReference>